<evidence type="ECO:0000256" key="7">
    <source>
        <dbReference type="ARBA" id="ARBA00023157"/>
    </source>
</evidence>
<dbReference type="GO" id="GO:0005201">
    <property type="term" value="F:extracellular matrix structural constituent"/>
    <property type="evidence" value="ECO:0007669"/>
    <property type="project" value="InterPro"/>
</dbReference>
<dbReference type="SMART" id="SM00111">
    <property type="entry name" value="C4"/>
    <property type="match status" value="2"/>
</dbReference>
<dbReference type="Pfam" id="PF01391">
    <property type="entry name" value="Collagen"/>
    <property type="match status" value="4"/>
</dbReference>
<feature type="domain" description="Collagen IV NC1" evidence="10">
    <location>
        <begin position="266"/>
        <end position="490"/>
    </location>
</feature>
<protein>
    <recommendedName>
        <fullName evidence="10">Collagen IV NC1 domain-containing protein</fullName>
    </recommendedName>
</protein>
<keyword evidence="5" id="KW-0084">Basement membrane</keyword>
<evidence type="ECO:0000256" key="3">
    <source>
        <dbReference type="ARBA" id="ARBA00022530"/>
    </source>
</evidence>
<feature type="compositionally biased region" description="Low complexity" evidence="9">
    <location>
        <begin position="72"/>
        <end position="88"/>
    </location>
</feature>
<dbReference type="FunFam" id="2.170.240.10:FF:000001">
    <property type="entry name" value="Collagen IV alpha 1 chain"/>
    <property type="match status" value="1"/>
</dbReference>
<keyword evidence="6" id="KW-0176">Collagen</keyword>
<evidence type="ECO:0000256" key="4">
    <source>
        <dbReference type="ARBA" id="ARBA00022737"/>
    </source>
</evidence>
<evidence type="ECO:0000256" key="2">
    <source>
        <dbReference type="ARBA" id="ARBA00022525"/>
    </source>
</evidence>
<evidence type="ECO:0000259" key="10">
    <source>
        <dbReference type="PROSITE" id="PS51403"/>
    </source>
</evidence>
<dbReference type="OMA" id="NDIEMRI"/>
<dbReference type="AlphaFoldDB" id="E9GYE4"/>
<keyword evidence="4" id="KW-0677">Repeat</keyword>
<dbReference type="Proteomes" id="UP000000305">
    <property type="component" value="Unassembled WGS sequence"/>
</dbReference>
<dbReference type="OrthoDB" id="10071882at2759"/>
<dbReference type="KEGG" id="dpx:DAPPUDRAFT_306783"/>
<dbReference type="eggNOG" id="KOG3544">
    <property type="taxonomic scope" value="Eukaryota"/>
</dbReference>
<gene>
    <name evidence="11" type="ORF">DAPPUDRAFT_306783</name>
</gene>
<dbReference type="PhylomeDB" id="E9GYE4"/>
<feature type="region of interest" description="Disordered" evidence="9">
    <location>
        <begin position="492"/>
        <end position="518"/>
    </location>
</feature>
<name>E9GYE4_DAPPU</name>
<dbReference type="InterPro" id="IPR008160">
    <property type="entry name" value="Collagen"/>
</dbReference>
<feature type="compositionally biased region" description="Low complexity" evidence="9">
    <location>
        <begin position="495"/>
        <end position="518"/>
    </location>
</feature>
<evidence type="ECO:0000256" key="6">
    <source>
        <dbReference type="ARBA" id="ARBA00023119"/>
    </source>
</evidence>
<keyword evidence="12" id="KW-1185">Reference proteome</keyword>
<evidence type="ECO:0000256" key="1">
    <source>
        <dbReference type="ARBA" id="ARBA00004302"/>
    </source>
</evidence>
<accession>E9GYE4</accession>
<dbReference type="HOGENOM" id="CLU_022857_2_0_1"/>
<evidence type="ECO:0000313" key="12">
    <source>
        <dbReference type="Proteomes" id="UP000000305"/>
    </source>
</evidence>
<dbReference type="InParanoid" id="E9GYE4"/>
<keyword evidence="7" id="KW-1015">Disulfide bond</keyword>
<dbReference type="InterPro" id="IPR001442">
    <property type="entry name" value="Collagen_IV_NC"/>
</dbReference>
<dbReference type="EMBL" id="GL732575">
    <property type="protein sequence ID" value="EFX75371.1"/>
    <property type="molecule type" value="Genomic_DNA"/>
</dbReference>
<feature type="region of interest" description="Disordered" evidence="9">
    <location>
        <begin position="237"/>
        <end position="263"/>
    </location>
</feature>
<evidence type="ECO:0000256" key="9">
    <source>
        <dbReference type="SAM" id="MobiDB-lite"/>
    </source>
</evidence>
<dbReference type="SUPFAM" id="SSF56436">
    <property type="entry name" value="C-type lectin-like"/>
    <property type="match status" value="2"/>
</dbReference>
<keyword evidence="3" id="KW-0272">Extracellular matrix</keyword>
<dbReference type="GO" id="GO:0005581">
    <property type="term" value="C:collagen trimer"/>
    <property type="evidence" value="ECO:0007669"/>
    <property type="project" value="UniProtKB-KW"/>
</dbReference>
<dbReference type="Gene3D" id="2.170.240.10">
    <property type="entry name" value="Collagen IV, non-collagenous"/>
    <property type="match status" value="1"/>
</dbReference>
<dbReference type="PROSITE" id="PS51403">
    <property type="entry name" value="NC1_IV"/>
    <property type="match status" value="1"/>
</dbReference>
<dbReference type="GO" id="GO:0009792">
    <property type="term" value="P:embryo development ending in birth or egg hatching"/>
    <property type="evidence" value="ECO:0007669"/>
    <property type="project" value="UniProtKB-ARBA"/>
</dbReference>
<dbReference type="InterPro" id="IPR036954">
    <property type="entry name" value="Collagen_IV_NC_sf"/>
</dbReference>
<dbReference type="InterPro" id="IPR050149">
    <property type="entry name" value="Collagen_superfamily"/>
</dbReference>
<reference evidence="11 12" key="1">
    <citation type="journal article" date="2011" name="Science">
        <title>The ecoresponsive genome of Daphnia pulex.</title>
        <authorList>
            <person name="Colbourne J.K."/>
            <person name="Pfrender M.E."/>
            <person name="Gilbert D."/>
            <person name="Thomas W.K."/>
            <person name="Tucker A."/>
            <person name="Oakley T.H."/>
            <person name="Tokishita S."/>
            <person name="Aerts A."/>
            <person name="Arnold G.J."/>
            <person name="Basu M.K."/>
            <person name="Bauer D.J."/>
            <person name="Caceres C.E."/>
            <person name="Carmel L."/>
            <person name="Casola C."/>
            <person name="Choi J.H."/>
            <person name="Detter J.C."/>
            <person name="Dong Q."/>
            <person name="Dusheyko S."/>
            <person name="Eads B.D."/>
            <person name="Frohlich T."/>
            <person name="Geiler-Samerotte K.A."/>
            <person name="Gerlach D."/>
            <person name="Hatcher P."/>
            <person name="Jogdeo S."/>
            <person name="Krijgsveld J."/>
            <person name="Kriventseva E.V."/>
            <person name="Kultz D."/>
            <person name="Laforsch C."/>
            <person name="Lindquist E."/>
            <person name="Lopez J."/>
            <person name="Manak J.R."/>
            <person name="Muller J."/>
            <person name="Pangilinan J."/>
            <person name="Patwardhan R.P."/>
            <person name="Pitluck S."/>
            <person name="Pritham E.J."/>
            <person name="Rechtsteiner A."/>
            <person name="Rho M."/>
            <person name="Rogozin I.B."/>
            <person name="Sakarya O."/>
            <person name="Salamov A."/>
            <person name="Schaack S."/>
            <person name="Shapiro H."/>
            <person name="Shiga Y."/>
            <person name="Skalitzky C."/>
            <person name="Smith Z."/>
            <person name="Souvorov A."/>
            <person name="Sung W."/>
            <person name="Tang Z."/>
            <person name="Tsuchiya D."/>
            <person name="Tu H."/>
            <person name="Vos H."/>
            <person name="Wang M."/>
            <person name="Wolf Y.I."/>
            <person name="Yamagata H."/>
            <person name="Yamada T."/>
            <person name="Ye Y."/>
            <person name="Shaw J.R."/>
            <person name="Andrews J."/>
            <person name="Crease T.J."/>
            <person name="Tang H."/>
            <person name="Lucas S.M."/>
            <person name="Robertson H.M."/>
            <person name="Bork P."/>
            <person name="Koonin E.V."/>
            <person name="Zdobnov E.M."/>
            <person name="Grigoriev I.V."/>
            <person name="Lynch M."/>
            <person name="Boore J.L."/>
        </authorList>
    </citation>
    <scope>NUCLEOTIDE SEQUENCE [LARGE SCALE GENOMIC DNA]</scope>
</reference>
<proteinExistence type="predicted"/>
<dbReference type="Pfam" id="PF01413">
    <property type="entry name" value="C4"/>
    <property type="match status" value="2"/>
</dbReference>
<dbReference type="PANTHER" id="PTHR24023">
    <property type="entry name" value="COLLAGEN ALPHA"/>
    <property type="match status" value="1"/>
</dbReference>
<dbReference type="STRING" id="6669.E9GYE4"/>
<sequence length="518" mass="53776">MPGIPGPNPMKGEPGMPGVPGRPGLYGRSGQKGAPGNYGPNGPVGIEGLPGISFKGQRGLQGAKGLPGTPGRDGQTGLLGTDGLTGRQGYKGERGSQGSVGIRIKGQSGDSGFDGLPGLSGSKGMQGDAGRNGQIGQPGPNGLRGVDGDVGFVGLQGFPGSKGMMGDNGPPGFPSDKGQRGDVGPPGLPGMSGARGQIGLPGLQGLKGMAGDIGMQGFPGLPGLRGPVGFRGDDGLEGAVGLAGQKGPKGLVGEPAPPPPPPKSRGFFYTRHSQSSRIPGCPAGSQELWTGYSLLHLTGDSKAHGQDLGAPGSCMPRFSTMPFLFCNLDNVCNYASRNDYSYWLSTPEPMPMMMTPITGNELTRYVSRCSVCETPTHVIAVHSQSMEIPDCPAGWQELWIGYSFLMHTDSGAEGSGQSLVSPGSCLEDFRPTPFIECQGHGRCNYYATATSYWLSTIEEDRQFAKPLPQTLKAGDLTSRISRCAVCQRKFAQPNSSRAPPSNFSSSRSVRSGRRTSSF</sequence>
<evidence type="ECO:0000256" key="5">
    <source>
        <dbReference type="ARBA" id="ARBA00022869"/>
    </source>
</evidence>
<keyword evidence="2" id="KW-0964">Secreted</keyword>
<dbReference type="PANTHER" id="PTHR24023:SF1106">
    <property type="entry name" value="VIKING, ISOFORM A"/>
    <property type="match status" value="1"/>
</dbReference>
<comment type="subunit">
    <text evidence="8">Trimers of two alpha 1(IV) and one alpha 2(IV) chain. Type IV collagen forms a mesh-like network linked through intermolecular interactions between 7S domains and between NC1 domains.</text>
</comment>
<feature type="region of interest" description="Disordered" evidence="9">
    <location>
        <begin position="1"/>
        <end position="143"/>
    </location>
</feature>
<evidence type="ECO:0000256" key="8">
    <source>
        <dbReference type="ARBA" id="ARBA00064856"/>
    </source>
</evidence>
<organism evidence="11 12">
    <name type="scientific">Daphnia pulex</name>
    <name type="common">Water flea</name>
    <dbReference type="NCBI Taxonomy" id="6669"/>
    <lineage>
        <taxon>Eukaryota</taxon>
        <taxon>Metazoa</taxon>
        <taxon>Ecdysozoa</taxon>
        <taxon>Arthropoda</taxon>
        <taxon>Crustacea</taxon>
        <taxon>Branchiopoda</taxon>
        <taxon>Diplostraca</taxon>
        <taxon>Cladocera</taxon>
        <taxon>Anomopoda</taxon>
        <taxon>Daphniidae</taxon>
        <taxon>Daphnia</taxon>
    </lineage>
</organism>
<comment type="subcellular location">
    <subcellularLocation>
        <location evidence="1">Secreted</location>
        <location evidence="1">Extracellular space</location>
        <location evidence="1">Extracellular matrix</location>
        <location evidence="1">Basement membrane</location>
    </subcellularLocation>
</comment>
<feature type="region of interest" description="Disordered" evidence="9">
    <location>
        <begin position="165"/>
        <end position="188"/>
    </location>
</feature>
<evidence type="ECO:0000313" key="11">
    <source>
        <dbReference type="EMBL" id="EFX75371.1"/>
    </source>
</evidence>
<dbReference type="InterPro" id="IPR016187">
    <property type="entry name" value="CTDL_fold"/>
</dbReference>
<dbReference type="GO" id="GO:0005604">
    <property type="term" value="C:basement membrane"/>
    <property type="evidence" value="ECO:0007669"/>
    <property type="project" value="UniProtKB-SubCell"/>
</dbReference>